<name>A0A7S3D403_9EUKA</name>
<dbReference type="GO" id="GO:0008270">
    <property type="term" value="F:zinc ion binding"/>
    <property type="evidence" value="ECO:0007669"/>
    <property type="project" value="UniProtKB-KW"/>
</dbReference>
<proteinExistence type="predicted"/>
<evidence type="ECO:0000256" key="2">
    <source>
        <dbReference type="ARBA" id="ARBA00022771"/>
    </source>
</evidence>
<dbReference type="Pfam" id="PF00628">
    <property type="entry name" value="PHD"/>
    <property type="match status" value="1"/>
</dbReference>
<sequence length="471" mass="52481">METEVNSNNRDIDGEFVDLEPFLNCLPKQAPGARCVYIPSLPRESQHDRNFLDGYFEVASFLLPRMRHGGLLYRLINRERFNLNIVLVLGTIVLGGTTISCVRFQDTLVFNVIAIAVDQKVHTCGKGHGTRLVNAIKSFARIVFEEVSKQEGLSSLLLLTQSDGGDQACNFWKKQRFFETEEARQIVDGLHANNPRRHKLYDGAKCMACDITYSAETIRPGKSTRAQDHIAMVEDMSNLNCKCKRQTLEVDVRLVACDDCKKWHHWACYGFEVEDHIPSSFICHRCAKKRKSTVVEKKTDSGSSVRTRRERAREQAQKEAKEADEKREERKTKYRKLSKGGRRLATESNTSSLVAGTASLCITKGKEGPESPSQYDSASKDTAGTTVLTPNDSPAHSPFGSKKARRIIVGTLPSPSPPPSPVGAMKAVSITWCDGNRDDAGERSVGFCSNHTDSKYRKDGNSYCSISLHPS</sequence>
<dbReference type="SUPFAM" id="SSF57903">
    <property type="entry name" value="FYVE/PHD zinc finger"/>
    <property type="match status" value="1"/>
</dbReference>
<keyword evidence="5" id="KW-0472">Membrane</keyword>
<gene>
    <name evidence="7" type="ORF">PBIL07802_LOCUS7525</name>
</gene>
<evidence type="ECO:0000256" key="5">
    <source>
        <dbReference type="SAM" id="Phobius"/>
    </source>
</evidence>
<reference evidence="7" key="1">
    <citation type="submission" date="2021-01" db="EMBL/GenBank/DDBJ databases">
        <authorList>
            <person name="Corre E."/>
            <person name="Pelletier E."/>
            <person name="Niang G."/>
            <person name="Scheremetjew M."/>
            <person name="Finn R."/>
            <person name="Kale V."/>
            <person name="Holt S."/>
            <person name="Cochrane G."/>
            <person name="Meng A."/>
            <person name="Brown T."/>
            <person name="Cohen L."/>
        </authorList>
    </citation>
    <scope>NUCLEOTIDE SEQUENCE</scope>
    <source>
        <strain evidence="7">NIES-2562</strain>
    </source>
</reference>
<dbReference type="InterPro" id="IPR001965">
    <property type="entry name" value="Znf_PHD"/>
</dbReference>
<keyword evidence="2" id="KW-0863">Zinc-finger</keyword>
<dbReference type="InterPro" id="IPR011011">
    <property type="entry name" value="Znf_FYVE_PHD"/>
</dbReference>
<evidence type="ECO:0000256" key="1">
    <source>
        <dbReference type="ARBA" id="ARBA00022723"/>
    </source>
</evidence>
<keyword evidence="1" id="KW-0479">Metal-binding</keyword>
<dbReference type="Gene3D" id="3.40.630.30">
    <property type="match status" value="1"/>
</dbReference>
<dbReference type="InterPro" id="IPR013083">
    <property type="entry name" value="Znf_RING/FYVE/PHD"/>
</dbReference>
<dbReference type="InterPro" id="IPR019787">
    <property type="entry name" value="Znf_PHD-finger"/>
</dbReference>
<feature type="compositionally biased region" description="Basic and acidic residues" evidence="4">
    <location>
        <begin position="311"/>
        <end position="331"/>
    </location>
</feature>
<feature type="domain" description="Zinc finger PHD-type" evidence="6">
    <location>
        <begin position="240"/>
        <end position="287"/>
    </location>
</feature>
<feature type="compositionally biased region" description="Basic residues" evidence="4">
    <location>
        <begin position="332"/>
        <end position="342"/>
    </location>
</feature>
<feature type="region of interest" description="Disordered" evidence="4">
    <location>
        <begin position="363"/>
        <end position="402"/>
    </location>
</feature>
<evidence type="ECO:0000256" key="4">
    <source>
        <dbReference type="SAM" id="MobiDB-lite"/>
    </source>
</evidence>
<evidence type="ECO:0000256" key="3">
    <source>
        <dbReference type="ARBA" id="ARBA00022833"/>
    </source>
</evidence>
<dbReference type="SMART" id="SM00249">
    <property type="entry name" value="PHD"/>
    <property type="match status" value="1"/>
</dbReference>
<protein>
    <recommendedName>
        <fullName evidence="6">Zinc finger PHD-type domain-containing protein</fullName>
    </recommendedName>
</protein>
<feature type="region of interest" description="Disordered" evidence="4">
    <location>
        <begin position="294"/>
        <end position="351"/>
    </location>
</feature>
<feature type="transmembrane region" description="Helical" evidence="5">
    <location>
        <begin position="81"/>
        <end position="99"/>
    </location>
</feature>
<dbReference type="Gene3D" id="3.30.40.10">
    <property type="entry name" value="Zinc/RING finger domain, C3HC4 (zinc finger)"/>
    <property type="match status" value="1"/>
</dbReference>
<keyword evidence="5" id="KW-1133">Transmembrane helix</keyword>
<evidence type="ECO:0000259" key="6">
    <source>
        <dbReference type="SMART" id="SM00249"/>
    </source>
</evidence>
<keyword evidence="5" id="KW-0812">Transmembrane</keyword>
<dbReference type="AlphaFoldDB" id="A0A7S3D403"/>
<accession>A0A7S3D403</accession>
<dbReference type="EMBL" id="HBIB01011588">
    <property type="protein sequence ID" value="CAE0245344.1"/>
    <property type="molecule type" value="Transcribed_RNA"/>
</dbReference>
<keyword evidence="3" id="KW-0862">Zinc</keyword>
<organism evidence="7">
    <name type="scientific">Palpitomonas bilix</name>
    <dbReference type="NCBI Taxonomy" id="652834"/>
    <lineage>
        <taxon>Eukaryota</taxon>
        <taxon>Eukaryota incertae sedis</taxon>
    </lineage>
</organism>
<feature type="compositionally biased region" description="Polar residues" evidence="4">
    <location>
        <begin position="371"/>
        <end position="394"/>
    </location>
</feature>
<evidence type="ECO:0000313" key="7">
    <source>
        <dbReference type="EMBL" id="CAE0245344.1"/>
    </source>
</evidence>